<evidence type="ECO:0000259" key="3">
    <source>
        <dbReference type="Pfam" id="PF00294"/>
    </source>
</evidence>
<keyword evidence="4" id="KW-0548">Nucleotidyltransferase</keyword>
<dbReference type="EMBL" id="BAPF01000054">
    <property type="protein sequence ID" value="GBQ85267.1"/>
    <property type="molecule type" value="Genomic_DNA"/>
</dbReference>
<name>A0ABQ0PZ81_9PROT</name>
<organism evidence="4 5">
    <name type="scientific">Acetobacter malorum DSM 14337</name>
    <dbReference type="NCBI Taxonomy" id="1307910"/>
    <lineage>
        <taxon>Bacteria</taxon>
        <taxon>Pseudomonadati</taxon>
        <taxon>Pseudomonadota</taxon>
        <taxon>Alphaproteobacteria</taxon>
        <taxon>Acetobacterales</taxon>
        <taxon>Acetobacteraceae</taxon>
        <taxon>Acetobacter</taxon>
    </lineage>
</organism>
<evidence type="ECO:0000313" key="5">
    <source>
        <dbReference type="Proteomes" id="UP001065047"/>
    </source>
</evidence>
<dbReference type="Gene3D" id="3.40.1190.20">
    <property type="match status" value="1"/>
</dbReference>
<evidence type="ECO:0000256" key="1">
    <source>
        <dbReference type="ARBA" id="ARBA00022679"/>
    </source>
</evidence>
<dbReference type="Proteomes" id="UP001065047">
    <property type="component" value="Unassembled WGS sequence"/>
</dbReference>
<keyword evidence="5" id="KW-1185">Reference proteome</keyword>
<dbReference type="Pfam" id="PF00294">
    <property type="entry name" value="PfkB"/>
    <property type="match status" value="1"/>
</dbReference>
<protein>
    <submittedName>
        <fullName evidence="4">Adenylyltransferase</fullName>
    </submittedName>
</protein>
<feature type="domain" description="Carbohydrate kinase PfkB" evidence="3">
    <location>
        <begin position="6"/>
        <end position="314"/>
    </location>
</feature>
<gene>
    <name evidence="4" type="ORF">AA14337_3027</name>
</gene>
<dbReference type="GO" id="GO:0016779">
    <property type="term" value="F:nucleotidyltransferase activity"/>
    <property type="evidence" value="ECO:0007669"/>
    <property type="project" value="UniProtKB-KW"/>
</dbReference>
<dbReference type="InterPro" id="IPR002173">
    <property type="entry name" value="Carboh/pur_kinase_PfkB_CS"/>
</dbReference>
<keyword evidence="1" id="KW-0808">Transferase</keyword>
<dbReference type="SUPFAM" id="SSF53613">
    <property type="entry name" value="Ribokinase-like"/>
    <property type="match status" value="1"/>
</dbReference>
<dbReference type="PROSITE" id="PS00583">
    <property type="entry name" value="PFKB_KINASES_1"/>
    <property type="match status" value="1"/>
</dbReference>
<accession>A0ABQ0PZ81</accession>
<dbReference type="PANTHER" id="PTHR46969:SF1">
    <property type="entry name" value="BIFUNCTIONAL PROTEIN HLDE"/>
    <property type="match status" value="1"/>
</dbReference>
<dbReference type="InterPro" id="IPR029056">
    <property type="entry name" value="Ribokinase-like"/>
</dbReference>
<evidence type="ECO:0000313" key="4">
    <source>
        <dbReference type="EMBL" id="GBQ85267.1"/>
    </source>
</evidence>
<evidence type="ECO:0000256" key="2">
    <source>
        <dbReference type="ARBA" id="ARBA00022777"/>
    </source>
</evidence>
<dbReference type="InterPro" id="IPR011913">
    <property type="entry name" value="RfaE_dom_I"/>
</dbReference>
<sequence>MDKRPSVLVIGDLMLDRYITGTASRLSPEAPVPVILYQSNEDRPGGAANVALNLVAMGCDVTLVGVIGEDAEGELLLSLLLSPHIDTSNIEADSQRPTTSKTRIMAGAHQVARVDREIASDVWEHHAHTFLRLVRKMLRPESIGGHPFDAVVFSDYAKGVVTEDLVRKAVENARFCGEDGIPVIVDPKRKDFRAYKGATLITPNVAEIQLATGKSVGSNEEASTVAQDVAERYECSVLLTRSEKGMLLCDKENGLKTMLITSRPVSVSDVSGAGDTVVAAVAAGLARGLDLEAACRHAEVAAEIAVSKPGTSIVTEAEIIKREAAA</sequence>
<proteinExistence type="predicted"/>
<dbReference type="PROSITE" id="PS00584">
    <property type="entry name" value="PFKB_KINASES_2"/>
    <property type="match status" value="1"/>
</dbReference>
<comment type="caution">
    <text evidence="4">The sequence shown here is derived from an EMBL/GenBank/DDBJ whole genome shotgun (WGS) entry which is preliminary data.</text>
</comment>
<keyword evidence="2" id="KW-0418">Kinase</keyword>
<reference evidence="4" key="1">
    <citation type="submission" date="2013-04" db="EMBL/GenBank/DDBJ databases">
        <title>The genome sequencing project of 58 acetic acid bacteria.</title>
        <authorList>
            <person name="Okamoto-Kainuma A."/>
            <person name="Ishikawa M."/>
            <person name="Umino S."/>
            <person name="Koizumi Y."/>
            <person name="Shiwa Y."/>
            <person name="Yoshikawa H."/>
            <person name="Matsutani M."/>
            <person name="Matsushita K."/>
        </authorList>
    </citation>
    <scope>NUCLEOTIDE SEQUENCE</scope>
    <source>
        <strain evidence="4">DSM 14337</strain>
    </source>
</reference>
<dbReference type="CDD" id="cd01172">
    <property type="entry name" value="RfaE_like"/>
    <property type="match status" value="1"/>
</dbReference>
<dbReference type="InterPro" id="IPR011611">
    <property type="entry name" value="PfkB_dom"/>
</dbReference>
<dbReference type="PANTHER" id="PTHR46969">
    <property type="entry name" value="BIFUNCTIONAL PROTEIN HLDE"/>
    <property type="match status" value="1"/>
</dbReference>
<dbReference type="RefSeq" id="WP_061506228.1">
    <property type="nucleotide sequence ID" value="NZ_BAPF01000054.1"/>
</dbReference>
<dbReference type="GeneID" id="29557891"/>